<feature type="transmembrane region" description="Helical" evidence="1">
    <location>
        <begin position="28"/>
        <end position="50"/>
    </location>
</feature>
<proteinExistence type="predicted"/>
<organism evidence="2 3">
    <name type="scientific">Gracilibacillus orientalis</name>
    <dbReference type="NCBI Taxonomy" id="334253"/>
    <lineage>
        <taxon>Bacteria</taxon>
        <taxon>Bacillati</taxon>
        <taxon>Bacillota</taxon>
        <taxon>Bacilli</taxon>
        <taxon>Bacillales</taxon>
        <taxon>Bacillaceae</taxon>
        <taxon>Gracilibacillus</taxon>
    </lineage>
</organism>
<sequence length="113" mass="12900">MAKILVPLYVFFLGASLAKEAISYFNEASYWFALLGGLLGVLLIVSLVGFFTNKKSLLWLTIISVSLFSLYLIGANIYIFFTDFTAVLFPLFISIILLPIHFYIIQYTHRILY</sequence>
<feature type="transmembrane region" description="Helical" evidence="1">
    <location>
        <begin position="57"/>
        <end position="81"/>
    </location>
</feature>
<keyword evidence="3" id="KW-1185">Reference proteome</keyword>
<dbReference type="Proteomes" id="UP000198565">
    <property type="component" value="Unassembled WGS sequence"/>
</dbReference>
<gene>
    <name evidence="2" type="ORF">SAMN04487943_11930</name>
</gene>
<feature type="transmembrane region" description="Helical" evidence="1">
    <location>
        <begin position="87"/>
        <end position="105"/>
    </location>
</feature>
<name>A0A1I4QZD9_9BACI</name>
<keyword evidence="1" id="KW-0812">Transmembrane</keyword>
<reference evidence="3" key="1">
    <citation type="submission" date="2016-10" db="EMBL/GenBank/DDBJ databases">
        <authorList>
            <person name="Varghese N."/>
            <person name="Submissions S."/>
        </authorList>
    </citation>
    <scope>NUCLEOTIDE SEQUENCE [LARGE SCALE GENOMIC DNA]</scope>
    <source>
        <strain evidence="3">CGMCC 1.4250</strain>
    </source>
</reference>
<keyword evidence="1" id="KW-1133">Transmembrane helix</keyword>
<evidence type="ECO:0000313" key="2">
    <source>
        <dbReference type="EMBL" id="SFM45361.1"/>
    </source>
</evidence>
<keyword evidence="1" id="KW-0472">Membrane</keyword>
<dbReference type="OrthoDB" id="9856836at2"/>
<dbReference type="EMBL" id="FOTR01000019">
    <property type="protein sequence ID" value="SFM45361.1"/>
    <property type="molecule type" value="Genomic_DNA"/>
</dbReference>
<protein>
    <submittedName>
        <fullName evidence="2">Uncharacterized protein</fullName>
    </submittedName>
</protein>
<accession>A0A1I4QZD9</accession>
<evidence type="ECO:0000256" key="1">
    <source>
        <dbReference type="SAM" id="Phobius"/>
    </source>
</evidence>
<dbReference type="AlphaFoldDB" id="A0A1I4QZD9"/>
<dbReference type="RefSeq" id="WP_091486434.1">
    <property type="nucleotide sequence ID" value="NZ_FOTR01000019.1"/>
</dbReference>
<evidence type="ECO:0000313" key="3">
    <source>
        <dbReference type="Proteomes" id="UP000198565"/>
    </source>
</evidence>